<gene>
    <name evidence="4 5" type="primary">csrA</name>
    <name evidence="5" type="ORF">ACFSX3_18165</name>
</gene>
<keyword evidence="3 4" id="KW-0694">RNA-binding</keyword>
<evidence type="ECO:0000313" key="6">
    <source>
        <dbReference type="Proteomes" id="UP001597448"/>
    </source>
</evidence>
<dbReference type="PANTHER" id="PTHR34984">
    <property type="entry name" value="CARBON STORAGE REGULATOR"/>
    <property type="match status" value="1"/>
</dbReference>
<sequence>MLVLSRKKGETIVIQDQIELTILSVDGDTVKVGISAPKHIDIFRKEVYLSIQETNRESAAPLQSDLNALIDRLRGSQKLNLS</sequence>
<keyword evidence="4" id="KW-1005">Bacterial flagellum biogenesis</keyword>
<proteinExistence type="inferred from homology"/>
<comment type="subunit">
    <text evidence="4">Homodimer; the beta-strands of each monomer intercalate to form a hydrophobic core, while the alpha-helices form wings that extend away from the core.</text>
</comment>
<dbReference type="InterPro" id="IPR036107">
    <property type="entry name" value="CsrA_sf"/>
</dbReference>
<dbReference type="Gene3D" id="2.60.40.4380">
    <property type="entry name" value="Translational regulator CsrA"/>
    <property type="match status" value="1"/>
</dbReference>
<evidence type="ECO:0000256" key="4">
    <source>
        <dbReference type="HAMAP-Rule" id="MF_00167"/>
    </source>
</evidence>
<dbReference type="PANTHER" id="PTHR34984:SF1">
    <property type="entry name" value="CARBON STORAGE REGULATOR"/>
    <property type="match status" value="1"/>
</dbReference>
<dbReference type="Proteomes" id="UP001597448">
    <property type="component" value="Unassembled WGS sequence"/>
</dbReference>
<evidence type="ECO:0000313" key="5">
    <source>
        <dbReference type="EMBL" id="MFD2411818.1"/>
    </source>
</evidence>
<dbReference type="Pfam" id="PF02599">
    <property type="entry name" value="CsrA"/>
    <property type="match status" value="1"/>
</dbReference>
<dbReference type="HAMAP" id="MF_00167">
    <property type="entry name" value="CsrA"/>
    <property type="match status" value="1"/>
</dbReference>
<accession>A0ABW5F9N3</accession>
<evidence type="ECO:0000256" key="2">
    <source>
        <dbReference type="ARBA" id="ARBA00022845"/>
    </source>
</evidence>
<dbReference type="NCBIfam" id="TIGR00202">
    <property type="entry name" value="csrA"/>
    <property type="match status" value="1"/>
</dbReference>
<evidence type="ECO:0000256" key="3">
    <source>
        <dbReference type="ARBA" id="ARBA00022884"/>
    </source>
</evidence>
<comment type="caution">
    <text evidence="5">The sequence shown here is derived from an EMBL/GenBank/DDBJ whole genome shotgun (WGS) entry which is preliminary data.</text>
</comment>
<organism evidence="5 6">
    <name type="scientific">Paenibacillus rhizoplanae</name>
    <dbReference type="NCBI Taxonomy" id="1917181"/>
    <lineage>
        <taxon>Bacteria</taxon>
        <taxon>Bacillati</taxon>
        <taxon>Bacillota</taxon>
        <taxon>Bacilli</taxon>
        <taxon>Bacillales</taxon>
        <taxon>Paenibacillaceae</taxon>
        <taxon>Paenibacillus</taxon>
    </lineage>
</organism>
<keyword evidence="4" id="KW-0678">Repressor</keyword>
<dbReference type="RefSeq" id="WP_209988882.1">
    <property type="nucleotide sequence ID" value="NZ_JBHSVQ010000001.1"/>
</dbReference>
<keyword evidence="1 4" id="KW-0963">Cytoplasm</keyword>
<keyword evidence="6" id="KW-1185">Reference proteome</keyword>
<comment type="function">
    <text evidence="4">A translational regulator that binds mRNA to regulate translation initiation and/or mRNA stability. Usually binds in the 5'-UTR at or near the Shine-Dalgarno sequence preventing ribosome-binding, thus repressing translation. Its main target seems to be the major flagellin gene, while its function is anatagonized by FliW.</text>
</comment>
<keyword evidence="2 4" id="KW-0810">Translation regulation</keyword>
<reference evidence="6" key="1">
    <citation type="journal article" date="2019" name="Int. J. Syst. Evol. Microbiol.">
        <title>The Global Catalogue of Microorganisms (GCM) 10K type strain sequencing project: providing services to taxonomists for standard genome sequencing and annotation.</title>
        <authorList>
            <consortium name="The Broad Institute Genomics Platform"/>
            <consortium name="The Broad Institute Genome Sequencing Center for Infectious Disease"/>
            <person name="Wu L."/>
            <person name="Ma J."/>
        </authorList>
    </citation>
    <scope>NUCLEOTIDE SEQUENCE [LARGE SCALE GENOMIC DNA]</scope>
    <source>
        <strain evidence="6">CCM 8725</strain>
    </source>
</reference>
<dbReference type="SUPFAM" id="SSF117130">
    <property type="entry name" value="CsrA-like"/>
    <property type="match status" value="1"/>
</dbReference>
<evidence type="ECO:0000256" key="1">
    <source>
        <dbReference type="ARBA" id="ARBA00022490"/>
    </source>
</evidence>
<dbReference type="InterPro" id="IPR003751">
    <property type="entry name" value="CsrA"/>
</dbReference>
<comment type="similarity">
    <text evidence="4">Belongs to the CsrA/RsmA family.</text>
</comment>
<name>A0ABW5F9N3_9BACL</name>
<dbReference type="NCBIfam" id="NF002469">
    <property type="entry name" value="PRK01712.1"/>
    <property type="match status" value="1"/>
</dbReference>
<protein>
    <recommendedName>
        <fullName evidence="4">Translational regulator CsrA</fullName>
    </recommendedName>
</protein>
<comment type="subcellular location">
    <subcellularLocation>
        <location evidence="4">Cytoplasm</location>
    </subcellularLocation>
</comment>
<dbReference type="EMBL" id="JBHUKY010000031">
    <property type="protein sequence ID" value="MFD2411818.1"/>
    <property type="molecule type" value="Genomic_DNA"/>
</dbReference>